<gene>
    <name evidence="1" type="ORF">Syun_015957</name>
</gene>
<dbReference type="AlphaFoldDB" id="A0AAP0J509"/>
<reference evidence="1 2" key="1">
    <citation type="submission" date="2024-01" db="EMBL/GenBank/DDBJ databases">
        <title>Genome assemblies of Stephania.</title>
        <authorList>
            <person name="Yang L."/>
        </authorList>
    </citation>
    <scope>NUCLEOTIDE SEQUENCE [LARGE SCALE GENOMIC DNA]</scope>
    <source>
        <strain evidence="1">YNDBR</strain>
        <tissue evidence="1">Leaf</tissue>
    </source>
</reference>
<sequence length="108" mass="12655">MMTANPQKEELNMRKAANDHVQVEQLPRAWRSPREIDDIYPYSRVQAIRADLTTLTKRFDDFATEIRQTLAQMVNQNLDGQHLRRDNDVIDNPWLSDILRCSRFLGNG</sequence>
<keyword evidence="2" id="KW-1185">Reference proteome</keyword>
<organism evidence="1 2">
    <name type="scientific">Stephania yunnanensis</name>
    <dbReference type="NCBI Taxonomy" id="152371"/>
    <lineage>
        <taxon>Eukaryota</taxon>
        <taxon>Viridiplantae</taxon>
        <taxon>Streptophyta</taxon>
        <taxon>Embryophyta</taxon>
        <taxon>Tracheophyta</taxon>
        <taxon>Spermatophyta</taxon>
        <taxon>Magnoliopsida</taxon>
        <taxon>Ranunculales</taxon>
        <taxon>Menispermaceae</taxon>
        <taxon>Menispermoideae</taxon>
        <taxon>Cissampelideae</taxon>
        <taxon>Stephania</taxon>
    </lineage>
</organism>
<protein>
    <submittedName>
        <fullName evidence="1">Uncharacterized protein</fullName>
    </submittedName>
</protein>
<comment type="caution">
    <text evidence="1">The sequence shown here is derived from an EMBL/GenBank/DDBJ whole genome shotgun (WGS) entry which is preliminary data.</text>
</comment>
<accession>A0AAP0J509</accession>
<dbReference type="Proteomes" id="UP001420932">
    <property type="component" value="Unassembled WGS sequence"/>
</dbReference>
<evidence type="ECO:0000313" key="2">
    <source>
        <dbReference type="Proteomes" id="UP001420932"/>
    </source>
</evidence>
<name>A0AAP0J509_9MAGN</name>
<dbReference type="EMBL" id="JBBNAF010000007">
    <property type="protein sequence ID" value="KAK9127160.1"/>
    <property type="molecule type" value="Genomic_DNA"/>
</dbReference>
<evidence type="ECO:0000313" key="1">
    <source>
        <dbReference type="EMBL" id="KAK9127160.1"/>
    </source>
</evidence>
<proteinExistence type="predicted"/>